<comment type="caution">
    <text evidence="3">The sequence shown here is derived from an EMBL/GenBank/DDBJ whole genome shotgun (WGS) entry which is preliminary data.</text>
</comment>
<organism evidence="3 4">
    <name type="scientific">Dactylosporangium darangshiense</name>
    <dbReference type="NCBI Taxonomy" id="579108"/>
    <lineage>
        <taxon>Bacteria</taxon>
        <taxon>Bacillati</taxon>
        <taxon>Actinomycetota</taxon>
        <taxon>Actinomycetes</taxon>
        <taxon>Micromonosporales</taxon>
        <taxon>Micromonosporaceae</taxon>
        <taxon>Dactylosporangium</taxon>
    </lineage>
</organism>
<dbReference type="EMBL" id="BAABAT010000005">
    <property type="protein sequence ID" value="GAA4247846.1"/>
    <property type="molecule type" value="Genomic_DNA"/>
</dbReference>
<evidence type="ECO:0000256" key="1">
    <source>
        <dbReference type="SAM" id="MobiDB-lite"/>
    </source>
</evidence>
<name>A0ABP8D677_9ACTN</name>
<keyword evidence="4" id="KW-1185">Reference proteome</keyword>
<keyword evidence="2" id="KW-0812">Transmembrane</keyword>
<protein>
    <submittedName>
        <fullName evidence="3">Uncharacterized protein</fullName>
    </submittedName>
</protein>
<accession>A0ABP8D677</accession>
<evidence type="ECO:0000313" key="3">
    <source>
        <dbReference type="EMBL" id="GAA4247846.1"/>
    </source>
</evidence>
<dbReference type="Proteomes" id="UP001500620">
    <property type="component" value="Unassembled WGS sequence"/>
</dbReference>
<proteinExistence type="predicted"/>
<sequence>MGQMTRQIGPNETRYYWYPGDRKEWLRAFVALLAGGAALGVAYLLTRSWLVSTVMGLTAASGVFGYNLGRRDLAAAETLNARTPRREAASAAGRAGWRGIAEGAAAAFAALIVVHLPATGFVADWLLPLVPAVVGGLSRQAALVTMRLSRQSETATQLAGPDATRRVEDEEDQDVPSEETTRTL</sequence>
<keyword evidence="2" id="KW-0472">Membrane</keyword>
<dbReference type="RefSeq" id="WP_345124751.1">
    <property type="nucleotide sequence ID" value="NZ_BAABAT010000005.1"/>
</dbReference>
<feature type="transmembrane region" description="Helical" evidence="2">
    <location>
        <begin position="25"/>
        <end position="45"/>
    </location>
</feature>
<keyword evidence="2" id="KW-1133">Transmembrane helix</keyword>
<reference evidence="4" key="1">
    <citation type="journal article" date="2019" name="Int. J. Syst. Evol. Microbiol.">
        <title>The Global Catalogue of Microorganisms (GCM) 10K type strain sequencing project: providing services to taxonomists for standard genome sequencing and annotation.</title>
        <authorList>
            <consortium name="The Broad Institute Genomics Platform"/>
            <consortium name="The Broad Institute Genome Sequencing Center for Infectious Disease"/>
            <person name="Wu L."/>
            <person name="Ma J."/>
        </authorList>
    </citation>
    <scope>NUCLEOTIDE SEQUENCE [LARGE SCALE GENOMIC DNA]</scope>
    <source>
        <strain evidence="4">JCM 17441</strain>
    </source>
</reference>
<gene>
    <name evidence="3" type="ORF">GCM10022255_025370</name>
</gene>
<evidence type="ECO:0000256" key="2">
    <source>
        <dbReference type="SAM" id="Phobius"/>
    </source>
</evidence>
<feature type="region of interest" description="Disordered" evidence="1">
    <location>
        <begin position="153"/>
        <end position="184"/>
    </location>
</feature>
<evidence type="ECO:0000313" key="4">
    <source>
        <dbReference type="Proteomes" id="UP001500620"/>
    </source>
</evidence>